<sequence>MDDLSAEGRTRLRALSLYLVGAIVLALAAVGGYALVVGFDRVRPAPVEAVAVVGERELLVRYLGGVPGCGDPLRVEVAEDADEVVVSAFTVARRATREGFSCSAASVPMLQTVRLGEALGDRVVRDGARGVDVEVVAGVQDLLSD</sequence>
<accession>A0A3N4Z9Y9</accession>
<protein>
    <submittedName>
        <fullName evidence="2">Uncharacterized protein</fullName>
    </submittedName>
</protein>
<dbReference type="AlphaFoldDB" id="A0A3N4Z9Y9"/>
<feature type="transmembrane region" description="Helical" evidence="1">
    <location>
        <begin position="15"/>
        <end position="36"/>
    </location>
</feature>
<dbReference type="EMBL" id="RKRA01000001">
    <property type="protein sequence ID" value="RPF28884.1"/>
    <property type="molecule type" value="Genomic_DNA"/>
</dbReference>
<keyword evidence="1" id="KW-0472">Membrane</keyword>
<reference evidence="2 3" key="1">
    <citation type="submission" date="2018-11" db="EMBL/GenBank/DDBJ databases">
        <title>Sequencing the genomes of 1000 actinobacteria strains.</title>
        <authorList>
            <person name="Klenk H.-P."/>
        </authorList>
    </citation>
    <scope>NUCLEOTIDE SEQUENCE [LARGE SCALE GENOMIC DNA]</scope>
    <source>
        <strain evidence="2 3">DSM 14418</strain>
    </source>
</reference>
<gene>
    <name evidence="2" type="ORF">EDD32_3433</name>
</gene>
<evidence type="ECO:0000313" key="3">
    <source>
        <dbReference type="Proteomes" id="UP000280726"/>
    </source>
</evidence>
<dbReference type="RefSeq" id="WP_123919421.1">
    <property type="nucleotide sequence ID" value="NZ_RKRA01000001.1"/>
</dbReference>
<evidence type="ECO:0000313" key="2">
    <source>
        <dbReference type="EMBL" id="RPF28884.1"/>
    </source>
</evidence>
<proteinExistence type="predicted"/>
<dbReference type="Proteomes" id="UP000280726">
    <property type="component" value="Unassembled WGS sequence"/>
</dbReference>
<evidence type="ECO:0000256" key="1">
    <source>
        <dbReference type="SAM" id="Phobius"/>
    </source>
</evidence>
<organism evidence="2 3">
    <name type="scientific">Georgenia muralis</name>
    <dbReference type="NCBI Taxonomy" id="154117"/>
    <lineage>
        <taxon>Bacteria</taxon>
        <taxon>Bacillati</taxon>
        <taxon>Actinomycetota</taxon>
        <taxon>Actinomycetes</taxon>
        <taxon>Micrococcales</taxon>
        <taxon>Bogoriellaceae</taxon>
        <taxon>Georgenia</taxon>
    </lineage>
</organism>
<keyword evidence="1" id="KW-1133">Transmembrane helix</keyword>
<keyword evidence="1" id="KW-0812">Transmembrane</keyword>
<comment type="caution">
    <text evidence="2">The sequence shown here is derived from an EMBL/GenBank/DDBJ whole genome shotgun (WGS) entry which is preliminary data.</text>
</comment>
<keyword evidence="3" id="KW-1185">Reference proteome</keyword>
<name>A0A3N4Z9Y9_9MICO</name>